<dbReference type="Proteomes" id="UP000008672">
    <property type="component" value="Unassembled WGS sequence"/>
</dbReference>
<dbReference type="OMA" id="ESCCCVA"/>
<reference evidence="6" key="1">
    <citation type="submission" date="2011-08" db="EMBL/GenBank/DDBJ databases">
        <title>The draft genome of Latimeria chalumnae.</title>
        <authorList>
            <person name="Di Palma F."/>
            <person name="Alfoldi J."/>
            <person name="Johnson J."/>
            <person name="Berlin A."/>
            <person name="Gnerre S."/>
            <person name="Jaffe D."/>
            <person name="MacCallum I."/>
            <person name="Young S."/>
            <person name="Walker B.J."/>
            <person name="Lander E."/>
            <person name="Lindblad-Toh K."/>
        </authorList>
    </citation>
    <scope>NUCLEOTIDE SEQUENCE [LARGE SCALE GENOMIC DNA]</scope>
    <source>
        <strain evidence="6">Wild caught</strain>
    </source>
</reference>
<reference evidence="5" key="3">
    <citation type="submission" date="2025-09" db="UniProtKB">
        <authorList>
            <consortium name="Ensembl"/>
        </authorList>
    </citation>
    <scope>IDENTIFICATION</scope>
</reference>
<comment type="similarity">
    <text evidence="2 4">Belongs to the actin family.</text>
</comment>
<dbReference type="Gene3D" id="3.90.640.10">
    <property type="entry name" value="Actin, Chain A, domain 4"/>
    <property type="match status" value="1"/>
</dbReference>
<dbReference type="InterPro" id="IPR004001">
    <property type="entry name" value="Actin_CS"/>
</dbReference>
<dbReference type="PROSITE" id="PS00432">
    <property type="entry name" value="ACTINS_2"/>
    <property type="match status" value="1"/>
</dbReference>
<gene>
    <name evidence="5" type="primary">SI:CH211-241J12.3</name>
</gene>
<evidence type="ECO:0000256" key="4">
    <source>
        <dbReference type="RuleBase" id="RU000487"/>
    </source>
</evidence>
<organism evidence="5 6">
    <name type="scientific">Latimeria chalumnae</name>
    <name type="common">Coelacanth</name>
    <dbReference type="NCBI Taxonomy" id="7897"/>
    <lineage>
        <taxon>Eukaryota</taxon>
        <taxon>Metazoa</taxon>
        <taxon>Chordata</taxon>
        <taxon>Craniata</taxon>
        <taxon>Vertebrata</taxon>
        <taxon>Euteleostomi</taxon>
        <taxon>Coelacanthiformes</taxon>
        <taxon>Coelacanthidae</taxon>
        <taxon>Latimeria</taxon>
    </lineage>
</organism>
<dbReference type="Gene3D" id="3.30.420.40">
    <property type="match status" value="2"/>
</dbReference>
<accession>H3A4B0</accession>
<dbReference type="GeneTree" id="ENSGT00940000166728"/>
<dbReference type="FunFam" id="3.30.420.40:FF:000058">
    <property type="entry name" value="Putative actin-related protein 5"/>
    <property type="match status" value="1"/>
</dbReference>
<evidence type="ECO:0000256" key="1">
    <source>
        <dbReference type="ARBA" id="ARBA00004245"/>
    </source>
</evidence>
<evidence type="ECO:0000313" key="6">
    <source>
        <dbReference type="Proteomes" id="UP000008672"/>
    </source>
</evidence>
<evidence type="ECO:0000256" key="2">
    <source>
        <dbReference type="ARBA" id="ARBA00006752"/>
    </source>
</evidence>
<dbReference type="AlphaFoldDB" id="H3A4B0"/>
<sequence>MQWCTNLRVLISVVFKQVSDYKTPIILDTGSGLMKAGFASQDLPITIFPTVIGWPKYEDVLSGEVERDVYIGHEAQHMRGVLTLEYPIKHGVFTDWDDLQKIWHHTFCHQLRVDPQEHPVLLTETAGNSHQNRKQMVEIMFEVFNVPFAYVAVQAVLALFSTGRTTGLVFDSGDGVSLTVPVYEGYSLPHVMQRLHLAGRDVSECLRMLLQERGYFFRTTAEQEIVREIKEKCCYIAQGDAALQNLETHYTLPDGQVITIGSERVRAPEVLFRPELIGRDHYGIHESVFHSVLLCDVDLRKTLVGNIVLSGGNTLFPGLPMRLQNEIASMAALDLSDGVHVVSPADRDFAVWSGGAALANLASFNSAWISREEYDEFGSDIVHRKCF</sequence>
<dbReference type="eggNOG" id="KOG0676">
    <property type="taxonomic scope" value="Eukaryota"/>
</dbReference>
<name>H3A4B0_LATCH</name>
<keyword evidence="6" id="KW-1185">Reference proteome</keyword>
<dbReference type="GO" id="GO:0005856">
    <property type="term" value="C:cytoskeleton"/>
    <property type="evidence" value="ECO:0007669"/>
    <property type="project" value="UniProtKB-SubCell"/>
</dbReference>
<keyword evidence="3" id="KW-0963">Cytoplasm</keyword>
<keyword evidence="3" id="KW-0206">Cytoskeleton</keyword>
<dbReference type="FunFam" id="3.90.640.10:FF:000007">
    <property type="entry name" value="Actin like 7B"/>
    <property type="match status" value="1"/>
</dbReference>
<dbReference type="HOGENOM" id="CLU_027965_0_2_1"/>
<dbReference type="CDD" id="cd13397">
    <property type="entry name" value="ASKHA_NBD_actin_Arp-T1-3"/>
    <property type="match status" value="1"/>
</dbReference>
<dbReference type="FunFam" id="3.30.420.40:FF:000050">
    <property type="entry name" value="Actin, alpha skeletal muscle"/>
    <property type="match status" value="1"/>
</dbReference>
<evidence type="ECO:0008006" key="7">
    <source>
        <dbReference type="Google" id="ProtNLM"/>
    </source>
</evidence>
<dbReference type="PANTHER" id="PTHR11937">
    <property type="entry name" value="ACTIN"/>
    <property type="match status" value="1"/>
</dbReference>
<dbReference type="EMBL" id="AFYH01245489">
    <property type="status" value="NOT_ANNOTATED_CDS"/>
    <property type="molecule type" value="Genomic_DNA"/>
</dbReference>
<dbReference type="Ensembl" id="ENSLACT00000004520.1">
    <property type="protein sequence ID" value="ENSLACP00000004481.1"/>
    <property type="gene ID" value="ENSLACG00000003987.1"/>
</dbReference>
<proteinExistence type="inferred from homology"/>
<evidence type="ECO:0000313" key="5">
    <source>
        <dbReference type="Ensembl" id="ENSLACP00000004481.1"/>
    </source>
</evidence>
<dbReference type="InterPro" id="IPR004000">
    <property type="entry name" value="Actin"/>
</dbReference>
<dbReference type="Pfam" id="PF00022">
    <property type="entry name" value="Actin"/>
    <property type="match status" value="1"/>
</dbReference>
<dbReference type="STRING" id="7897.ENSLACP00000004481"/>
<dbReference type="PRINTS" id="PR00190">
    <property type="entry name" value="ACTIN"/>
</dbReference>
<dbReference type="InParanoid" id="H3A4B0"/>
<dbReference type="InterPro" id="IPR043129">
    <property type="entry name" value="ATPase_NBD"/>
</dbReference>
<protein>
    <recommendedName>
        <fullName evidence="7">Actin related protein T3</fullName>
    </recommendedName>
</protein>
<reference evidence="5" key="2">
    <citation type="submission" date="2025-08" db="UniProtKB">
        <authorList>
            <consortium name="Ensembl"/>
        </authorList>
    </citation>
    <scope>IDENTIFICATION</scope>
</reference>
<dbReference type="EMBL" id="AFYH01245490">
    <property type="status" value="NOT_ANNOTATED_CDS"/>
    <property type="molecule type" value="Genomic_DNA"/>
</dbReference>
<dbReference type="SMART" id="SM00268">
    <property type="entry name" value="ACTIN"/>
    <property type="match status" value="1"/>
</dbReference>
<dbReference type="SUPFAM" id="SSF53067">
    <property type="entry name" value="Actin-like ATPase domain"/>
    <property type="match status" value="2"/>
</dbReference>
<evidence type="ECO:0000256" key="3">
    <source>
        <dbReference type="ARBA" id="ARBA00023212"/>
    </source>
</evidence>
<dbReference type="EMBL" id="AFYH01245491">
    <property type="status" value="NOT_ANNOTATED_CDS"/>
    <property type="molecule type" value="Genomic_DNA"/>
</dbReference>
<comment type="subcellular location">
    <subcellularLocation>
        <location evidence="1">Cytoplasm</location>
        <location evidence="1">Cytoskeleton</location>
    </subcellularLocation>
</comment>